<dbReference type="AlphaFoldDB" id="A0A6J6WR13"/>
<accession>A0A6J6WR13</accession>
<reference evidence="2" key="1">
    <citation type="submission" date="2020-05" db="EMBL/GenBank/DDBJ databases">
        <authorList>
            <person name="Chiriac C."/>
            <person name="Salcher M."/>
            <person name="Ghai R."/>
            <person name="Kavagutti S V."/>
        </authorList>
    </citation>
    <scope>NUCLEOTIDE SEQUENCE</scope>
</reference>
<dbReference type="PROSITE" id="PS51257">
    <property type="entry name" value="PROKAR_LIPOPROTEIN"/>
    <property type="match status" value="1"/>
</dbReference>
<organism evidence="2">
    <name type="scientific">freshwater metagenome</name>
    <dbReference type="NCBI Taxonomy" id="449393"/>
    <lineage>
        <taxon>unclassified sequences</taxon>
        <taxon>metagenomes</taxon>
        <taxon>ecological metagenomes</taxon>
    </lineage>
</organism>
<evidence type="ECO:0000313" key="2">
    <source>
        <dbReference type="EMBL" id="CAB4785896.1"/>
    </source>
</evidence>
<proteinExistence type="predicted"/>
<name>A0A6J6WR13_9ZZZZ</name>
<gene>
    <name evidence="2" type="ORF">UFOPK2928_01074</name>
</gene>
<dbReference type="EMBL" id="CAEZZY010000140">
    <property type="protein sequence ID" value="CAB4785896.1"/>
    <property type="molecule type" value="Genomic_DNA"/>
</dbReference>
<feature type="compositionally biased region" description="Low complexity" evidence="1">
    <location>
        <begin position="554"/>
        <end position="568"/>
    </location>
</feature>
<sequence length="594" mass="64406">MKRIKFIIVSIVLFSCSTFASAAEINRVSSDRSFFNLSQTDSINLIENFKSPEPTKRVDERIDIYPNGILQPTGANLSIRSINGWPIDISSFSFDSSDCNGISYDLCQQKPFNHAGYVAQFPPCSSSGQSDCISSLAVIDQNGKREEAVPLKELPPKIEEWGYDSDVNGILKNLKNFNGDVAANYPSGGNRWVWKFPKYKHRGGSIFLPGVSFLSQANFEVGEEKSLVFRAPQVNVQLLPVSVDIPVCRFDGKGGCTYTNSITQMDGAVLSRKDFSLKRDAYVSLDTFSIEFRSSIPWTSWTASTITDLDFSFRKSGRDFIYQLSGKPGQVPEVLKNIPITPSNSALIKSIAGPNFYCSAGSTSDSDCSAPIFLGGKGGPGKGGINDSGPYEQLEALEKLTDGTSTFLRSYWIAQSQLGSITELSAICANSFSKSIPVGISSSNSTLAQDEPPTWDSQTKSFTYKVASFSKKPDGGSFIGHYSLLIPADLAKCLWKDGATQAKLNLSIINSDGSNQVATTTVKIDKEWFKFNAAGFHFSAPKLVASANKVNPTSSANKSAPKSSANSKQITCKKGSTTKKITGLNCPKGFKKVV</sequence>
<evidence type="ECO:0000256" key="1">
    <source>
        <dbReference type="SAM" id="MobiDB-lite"/>
    </source>
</evidence>
<protein>
    <submittedName>
        <fullName evidence="2">Unannotated protein</fullName>
    </submittedName>
</protein>
<feature type="region of interest" description="Disordered" evidence="1">
    <location>
        <begin position="550"/>
        <end position="570"/>
    </location>
</feature>